<feature type="domain" description="DUF6199" evidence="2">
    <location>
        <begin position="3"/>
        <end position="56"/>
    </location>
</feature>
<keyword evidence="4" id="KW-1185">Reference proteome</keyword>
<accession>A0ABY9T9Q9</accession>
<gene>
    <name evidence="3" type="ORF">RGB73_09900</name>
</gene>
<sequence length="60" mass="6439">MLLGILLIVYGVLSILAPGVMWFLLEGWKIKDAQPSEAAITFGRVFGAIALVVGILRIAL</sequence>
<evidence type="ECO:0000313" key="4">
    <source>
        <dbReference type="Proteomes" id="UP001256827"/>
    </source>
</evidence>
<reference evidence="3 4" key="1">
    <citation type="submission" date="2023-09" db="EMBL/GenBank/DDBJ databases">
        <title>Complete Genome and Methylome dissection of Bacillus brevis NEB573 original source of BbsI restriction endonuclease.</title>
        <authorList>
            <person name="Fomenkov A."/>
            <person name="Roberts R.D."/>
        </authorList>
    </citation>
    <scope>NUCLEOTIDE SEQUENCE [LARGE SCALE GENOMIC DNA]</scope>
    <source>
        <strain evidence="3 4">NEB573</strain>
    </source>
</reference>
<feature type="transmembrane region" description="Helical" evidence="1">
    <location>
        <begin position="6"/>
        <end position="25"/>
    </location>
</feature>
<dbReference type="InterPro" id="IPR045679">
    <property type="entry name" value="DUF6199"/>
</dbReference>
<name>A0ABY9T9Q9_BREBE</name>
<keyword evidence="1" id="KW-0472">Membrane</keyword>
<dbReference type="Pfam" id="PF19701">
    <property type="entry name" value="DUF6199"/>
    <property type="match status" value="1"/>
</dbReference>
<dbReference type="Proteomes" id="UP001256827">
    <property type="component" value="Chromosome"/>
</dbReference>
<dbReference type="RefSeq" id="WP_310771419.1">
    <property type="nucleotide sequence ID" value="NZ_CP134050.1"/>
</dbReference>
<evidence type="ECO:0000256" key="1">
    <source>
        <dbReference type="SAM" id="Phobius"/>
    </source>
</evidence>
<feature type="transmembrane region" description="Helical" evidence="1">
    <location>
        <begin position="37"/>
        <end position="59"/>
    </location>
</feature>
<evidence type="ECO:0000313" key="3">
    <source>
        <dbReference type="EMBL" id="WNC16607.1"/>
    </source>
</evidence>
<evidence type="ECO:0000259" key="2">
    <source>
        <dbReference type="Pfam" id="PF19701"/>
    </source>
</evidence>
<proteinExistence type="predicted"/>
<organism evidence="3 4">
    <name type="scientific">Brevibacillus brevis</name>
    <name type="common">Bacillus brevis</name>
    <dbReference type="NCBI Taxonomy" id="1393"/>
    <lineage>
        <taxon>Bacteria</taxon>
        <taxon>Bacillati</taxon>
        <taxon>Bacillota</taxon>
        <taxon>Bacilli</taxon>
        <taxon>Bacillales</taxon>
        <taxon>Paenibacillaceae</taxon>
        <taxon>Brevibacillus</taxon>
    </lineage>
</organism>
<dbReference type="EMBL" id="CP134050">
    <property type="protein sequence ID" value="WNC16607.1"/>
    <property type="molecule type" value="Genomic_DNA"/>
</dbReference>
<protein>
    <recommendedName>
        <fullName evidence="2">DUF6199 domain-containing protein</fullName>
    </recommendedName>
</protein>
<keyword evidence="1" id="KW-0812">Transmembrane</keyword>
<keyword evidence="1" id="KW-1133">Transmembrane helix</keyword>